<comment type="caution">
    <text evidence="1">The sequence shown here is derived from an EMBL/GenBank/DDBJ whole genome shotgun (WGS) entry which is preliminary data.</text>
</comment>
<protein>
    <submittedName>
        <fullName evidence="1">Uncharacterized protein</fullName>
    </submittedName>
</protein>
<proteinExistence type="predicted"/>
<dbReference type="OrthoDB" id="2244383at2759"/>
<gene>
    <name evidence="1" type="ORF">G6F51_003382</name>
</gene>
<evidence type="ECO:0000313" key="1">
    <source>
        <dbReference type="EMBL" id="KAG1548898.1"/>
    </source>
</evidence>
<dbReference type="Proteomes" id="UP000717996">
    <property type="component" value="Unassembled WGS sequence"/>
</dbReference>
<dbReference type="EMBL" id="JAANIT010000332">
    <property type="protein sequence ID" value="KAG1548898.1"/>
    <property type="molecule type" value="Genomic_DNA"/>
</dbReference>
<sequence length="156" mass="17951">MTDTHSSNIFEKGRRRSSCCKFCPKESAPFNPFDEYNEAVPPPLSTPPLNSVYLEDMQPFSQIYILNLFMAPDMKRYLKEMPLSDDIYQLPVHLQKLILEARMELIMSNENGAYTRLEKVRNYIRSVSGPEDAAAMIEQVNQLVRDDDELSNVLGQ</sequence>
<evidence type="ECO:0000313" key="2">
    <source>
        <dbReference type="Proteomes" id="UP000717996"/>
    </source>
</evidence>
<dbReference type="AlphaFoldDB" id="A0A9P6YHU2"/>
<accession>A0A9P6YHU2</accession>
<name>A0A9P6YHU2_RHIOR</name>
<organism evidence="1 2">
    <name type="scientific">Rhizopus oryzae</name>
    <name type="common">Mucormycosis agent</name>
    <name type="synonym">Rhizopus arrhizus var. delemar</name>
    <dbReference type="NCBI Taxonomy" id="64495"/>
    <lineage>
        <taxon>Eukaryota</taxon>
        <taxon>Fungi</taxon>
        <taxon>Fungi incertae sedis</taxon>
        <taxon>Mucoromycota</taxon>
        <taxon>Mucoromycotina</taxon>
        <taxon>Mucoromycetes</taxon>
        <taxon>Mucorales</taxon>
        <taxon>Mucorineae</taxon>
        <taxon>Rhizopodaceae</taxon>
        <taxon>Rhizopus</taxon>
    </lineage>
</organism>
<reference evidence="1" key="1">
    <citation type="journal article" date="2020" name="Microb. Genom.">
        <title>Genetic diversity of clinical and environmental Mucorales isolates obtained from an investigation of mucormycosis cases among solid organ transplant recipients.</title>
        <authorList>
            <person name="Nguyen M.H."/>
            <person name="Kaul D."/>
            <person name="Muto C."/>
            <person name="Cheng S.J."/>
            <person name="Richter R.A."/>
            <person name="Bruno V.M."/>
            <person name="Liu G."/>
            <person name="Beyhan S."/>
            <person name="Sundermann A.J."/>
            <person name="Mounaud S."/>
            <person name="Pasculle A.W."/>
            <person name="Nierman W.C."/>
            <person name="Driscoll E."/>
            <person name="Cumbie R."/>
            <person name="Clancy C.J."/>
            <person name="Dupont C.L."/>
        </authorList>
    </citation>
    <scope>NUCLEOTIDE SEQUENCE</scope>
    <source>
        <strain evidence="1">GL16</strain>
    </source>
</reference>